<evidence type="ECO:0000256" key="1">
    <source>
        <dbReference type="SAM" id="MobiDB-lite"/>
    </source>
</evidence>
<proteinExistence type="predicted"/>
<keyword evidence="3" id="KW-1185">Reference proteome</keyword>
<comment type="caution">
    <text evidence="2">The sequence shown here is derived from an EMBL/GenBank/DDBJ whole genome shotgun (WGS) entry which is preliminary data.</text>
</comment>
<dbReference type="EMBL" id="JAINUF010000002">
    <property type="protein sequence ID" value="KAJ8376072.1"/>
    <property type="molecule type" value="Genomic_DNA"/>
</dbReference>
<evidence type="ECO:0000313" key="2">
    <source>
        <dbReference type="EMBL" id="KAJ8376072.1"/>
    </source>
</evidence>
<feature type="region of interest" description="Disordered" evidence="1">
    <location>
        <begin position="121"/>
        <end position="149"/>
    </location>
</feature>
<name>A0A9Q1G5Z3_SYNKA</name>
<gene>
    <name evidence="2" type="ORF">SKAU_G00066520</name>
</gene>
<dbReference type="AlphaFoldDB" id="A0A9Q1G5Z3"/>
<organism evidence="2 3">
    <name type="scientific">Synaphobranchus kaupii</name>
    <name type="common">Kaup's arrowtooth eel</name>
    <dbReference type="NCBI Taxonomy" id="118154"/>
    <lineage>
        <taxon>Eukaryota</taxon>
        <taxon>Metazoa</taxon>
        <taxon>Chordata</taxon>
        <taxon>Craniata</taxon>
        <taxon>Vertebrata</taxon>
        <taxon>Euteleostomi</taxon>
        <taxon>Actinopterygii</taxon>
        <taxon>Neopterygii</taxon>
        <taxon>Teleostei</taxon>
        <taxon>Anguilliformes</taxon>
        <taxon>Synaphobranchidae</taxon>
        <taxon>Synaphobranchus</taxon>
    </lineage>
</organism>
<feature type="compositionally biased region" description="Basic and acidic residues" evidence="1">
    <location>
        <begin position="138"/>
        <end position="149"/>
    </location>
</feature>
<evidence type="ECO:0000313" key="3">
    <source>
        <dbReference type="Proteomes" id="UP001152622"/>
    </source>
</evidence>
<protein>
    <submittedName>
        <fullName evidence="2">Uncharacterized protein</fullName>
    </submittedName>
</protein>
<reference evidence="2" key="1">
    <citation type="journal article" date="2023" name="Science">
        <title>Genome structures resolve the early diversification of teleost fishes.</title>
        <authorList>
            <person name="Parey E."/>
            <person name="Louis A."/>
            <person name="Montfort J."/>
            <person name="Bouchez O."/>
            <person name="Roques C."/>
            <person name="Iampietro C."/>
            <person name="Lluch J."/>
            <person name="Castinel A."/>
            <person name="Donnadieu C."/>
            <person name="Desvignes T."/>
            <person name="Floi Bucao C."/>
            <person name="Jouanno E."/>
            <person name="Wen M."/>
            <person name="Mejri S."/>
            <person name="Dirks R."/>
            <person name="Jansen H."/>
            <person name="Henkel C."/>
            <person name="Chen W.J."/>
            <person name="Zahm M."/>
            <person name="Cabau C."/>
            <person name="Klopp C."/>
            <person name="Thompson A.W."/>
            <person name="Robinson-Rechavi M."/>
            <person name="Braasch I."/>
            <person name="Lecointre G."/>
            <person name="Bobe J."/>
            <person name="Postlethwait J.H."/>
            <person name="Berthelot C."/>
            <person name="Roest Crollius H."/>
            <person name="Guiguen Y."/>
        </authorList>
    </citation>
    <scope>NUCLEOTIDE SEQUENCE</scope>
    <source>
        <strain evidence="2">WJC10195</strain>
    </source>
</reference>
<accession>A0A9Q1G5Z3</accession>
<dbReference type="Proteomes" id="UP001152622">
    <property type="component" value="Chromosome 2"/>
</dbReference>
<sequence>MPGVAQCSSRGADGPAWHISAHSPQCRLCPPGRRAILVYAVSSGFLAAPFLIPADRSARTQVKKAISAHRQTHGEPPLSWVRCGPVRNDGKFPESSVSKVEQHVTGCLGCQDGGGASLSNSPGCGAISRTPLGGPSSEETHERVAPSGG</sequence>